<dbReference type="PIRSF" id="PIRSF018266">
    <property type="entry name" value="FecR"/>
    <property type="match status" value="1"/>
</dbReference>
<dbReference type="Gene3D" id="2.60.120.1440">
    <property type="match status" value="1"/>
</dbReference>
<evidence type="ECO:0000256" key="2">
    <source>
        <dbReference type="SAM" id="Phobius"/>
    </source>
</evidence>
<keyword evidence="2" id="KW-1133">Transmembrane helix</keyword>
<dbReference type="EMBL" id="SNVV01000003">
    <property type="protein sequence ID" value="TDN55740.1"/>
    <property type="molecule type" value="Genomic_DNA"/>
</dbReference>
<feature type="domain" description="FecR protein" evidence="3">
    <location>
        <begin position="145"/>
        <end position="235"/>
    </location>
</feature>
<evidence type="ECO:0000259" key="3">
    <source>
        <dbReference type="Pfam" id="PF04773"/>
    </source>
</evidence>
<sequence length="348" mass="37781">MDTSGEGRQTDRNAGEGAQASPGGNAFAPGNEAGGDGQLLREAQVWLRRLTSGSATQLDLQGFTRWRDQSEAHRAAFAEAKRVWKLMDPALEQVLVRAAAHEAARRPRNWQRRAFLCGLASAAGAAGLAVVNTPLLLSLDEWQADYRTRTGEQKRLVLAGDVPVALNTQTALSRRDEGGETVGFNLISGETVVDARKASRPFRVEAGVGRIQGVDARFQVSHLDGVSCVSCLEGLLQVDHPSGRSLLNARQQLSYDAGALRSVATVDPDEISAWQDGVLVFRQMPLARVIDEINRYRPGRVVLWATRLAGREVSGRFPVAELETALVQIERSYQLAARRLPGGLLILS</sequence>
<feature type="domain" description="FecR N-terminal" evidence="4">
    <location>
        <begin position="41"/>
        <end position="82"/>
    </location>
</feature>
<dbReference type="InterPro" id="IPR006860">
    <property type="entry name" value="FecR"/>
</dbReference>
<keyword evidence="6" id="KW-1185">Reference proteome</keyword>
<keyword evidence="2" id="KW-0812">Transmembrane</keyword>
<dbReference type="InterPro" id="IPR032623">
    <property type="entry name" value="FecR_N"/>
</dbReference>
<dbReference type="Proteomes" id="UP000295129">
    <property type="component" value="Unassembled WGS sequence"/>
</dbReference>
<protein>
    <submittedName>
        <fullName evidence="5">FecR family protein</fullName>
    </submittedName>
</protein>
<dbReference type="Pfam" id="PF04773">
    <property type="entry name" value="FecR"/>
    <property type="match status" value="1"/>
</dbReference>
<dbReference type="AlphaFoldDB" id="A0A4R6EC69"/>
<dbReference type="InterPro" id="IPR012373">
    <property type="entry name" value="Ferrdict_sens_TM"/>
</dbReference>
<dbReference type="PANTHER" id="PTHR30273">
    <property type="entry name" value="PERIPLASMIC SIGNAL SENSOR AND SIGMA FACTOR ACTIVATOR FECR-RELATED"/>
    <property type="match status" value="1"/>
</dbReference>
<evidence type="ECO:0000256" key="1">
    <source>
        <dbReference type="SAM" id="MobiDB-lite"/>
    </source>
</evidence>
<dbReference type="GO" id="GO:0016989">
    <property type="term" value="F:sigma factor antagonist activity"/>
    <property type="evidence" value="ECO:0007669"/>
    <property type="project" value="TreeGrafter"/>
</dbReference>
<evidence type="ECO:0000313" key="6">
    <source>
        <dbReference type="Proteomes" id="UP000295129"/>
    </source>
</evidence>
<feature type="transmembrane region" description="Helical" evidence="2">
    <location>
        <begin position="114"/>
        <end position="137"/>
    </location>
</feature>
<proteinExistence type="predicted"/>
<dbReference type="Pfam" id="PF16220">
    <property type="entry name" value="DUF4880"/>
    <property type="match status" value="1"/>
</dbReference>
<comment type="caution">
    <text evidence="5">The sequence shown here is derived from an EMBL/GenBank/DDBJ whole genome shotgun (WGS) entry which is preliminary data.</text>
</comment>
<organism evidence="5 6">
    <name type="scientific">Azoarcus indigens</name>
    <dbReference type="NCBI Taxonomy" id="29545"/>
    <lineage>
        <taxon>Bacteria</taxon>
        <taxon>Pseudomonadati</taxon>
        <taxon>Pseudomonadota</taxon>
        <taxon>Betaproteobacteria</taxon>
        <taxon>Rhodocyclales</taxon>
        <taxon>Zoogloeaceae</taxon>
        <taxon>Azoarcus</taxon>
    </lineage>
</organism>
<keyword evidence="2" id="KW-0472">Membrane</keyword>
<dbReference type="PANTHER" id="PTHR30273:SF2">
    <property type="entry name" value="PROTEIN FECR"/>
    <property type="match status" value="1"/>
</dbReference>
<reference evidence="5 6" key="1">
    <citation type="submission" date="2019-03" db="EMBL/GenBank/DDBJ databases">
        <title>Genomic Encyclopedia of Type Strains, Phase IV (KMG-IV): sequencing the most valuable type-strain genomes for metagenomic binning, comparative biology and taxonomic classification.</title>
        <authorList>
            <person name="Goeker M."/>
        </authorList>
    </citation>
    <scope>NUCLEOTIDE SEQUENCE [LARGE SCALE GENOMIC DNA]</scope>
    <source>
        <strain evidence="5 6">DSM 12121</strain>
    </source>
</reference>
<feature type="region of interest" description="Disordered" evidence="1">
    <location>
        <begin position="1"/>
        <end position="34"/>
    </location>
</feature>
<dbReference type="Gene3D" id="3.55.50.30">
    <property type="match status" value="1"/>
</dbReference>
<accession>A0A4R6EC69</accession>
<evidence type="ECO:0000259" key="4">
    <source>
        <dbReference type="Pfam" id="PF16220"/>
    </source>
</evidence>
<evidence type="ECO:0000313" key="5">
    <source>
        <dbReference type="EMBL" id="TDN55740.1"/>
    </source>
</evidence>
<name>A0A4R6EC69_9RHOO</name>
<gene>
    <name evidence="5" type="ORF">C7389_10372</name>
</gene>